<protein>
    <submittedName>
        <fullName evidence="3">PA14 domain-containing protein</fullName>
    </submittedName>
</protein>
<feature type="chain" id="PRO_5012523127" evidence="1">
    <location>
        <begin position="26"/>
        <end position="199"/>
    </location>
</feature>
<organism evidence="3 4">
    <name type="scientific">Desulfopila aestuarii DSM 18488</name>
    <dbReference type="NCBI Taxonomy" id="1121416"/>
    <lineage>
        <taxon>Bacteria</taxon>
        <taxon>Pseudomonadati</taxon>
        <taxon>Thermodesulfobacteriota</taxon>
        <taxon>Desulfobulbia</taxon>
        <taxon>Desulfobulbales</taxon>
        <taxon>Desulfocapsaceae</taxon>
        <taxon>Desulfopila</taxon>
    </lineage>
</organism>
<keyword evidence="4" id="KW-1185">Reference proteome</keyword>
<dbReference type="SMART" id="SM00758">
    <property type="entry name" value="PA14"/>
    <property type="match status" value="1"/>
</dbReference>
<dbReference type="SUPFAM" id="SSF56988">
    <property type="entry name" value="Anthrax protective antigen"/>
    <property type="match status" value="1"/>
</dbReference>
<gene>
    <name evidence="3" type="ORF">SAMN02745220_01446</name>
</gene>
<dbReference type="OrthoDB" id="9784036at2"/>
<keyword evidence="1" id="KW-0732">Signal</keyword>
<evidence type="ECO:0000259" key="2">
    <source>
        <dbReference type="PROSITE" id="PS51820"/>
    </source>
</evidence>
<name>A0A1M7Y2W0_9BACT</name>
<dbReference type="InterPro" id="IPR037524">
    <property type="entry name" value="PA14/GLEYA"/>
</dbReference>
<dbReference type="PROSITE" id="PS51257">
    <property type="entry name" value="PROKAR_LIPOPROTEIN"/>
    <property type="match status" value="1"/>
</dbReference>
<proteinExistence type="predicted"/>
<dbReference type="Gene3D" id="3.90.182.10">
    <property type="entry name" value="Toxin - Anthrax Protective Antigen,domain 1"/>
    <property type="match status" value="1"/>
</dbReference>
<accession>A0A1M7Y2W0</accession>
<dbReference type="STRING" id="1121416.SAMN02745220_01446"/>
<dbReference type="RefSeq" id="WP_073612780.1">
    <property type="nucleotide sequence ID" value="NZ_FRFE01000005.1"/>
</dbReference>
<evidence type="ECO:0000256" key="1">
    <source>
        <dbReference type="SAM" id="SignalP"/>
    </source>
</evidence>
<evidence type="ECO:0000313" key="4">
    <source>
        <dbReference type="Proteomes" id="UP000184603"/>
    </source>
</evidence>
<dbReference type="Proteomes" id="UP000184603">
    <property type="component" value="Unassembled WGS sequence"/>
</dbReference>
<reference evidence="3 4" key="1">
    <citation type="submission" date="2016-12" db="EMBL/GenBank/DDBJ databases">
        <authorList>
            <person name="Song W.-J."/>
            <person name="Kurnit D.M."/>
        </authorList>
    </citation>
    <scope>NUCLEOTIDE SEQUENCE [LARGE SCALE GENOMIC DNA]</scope>
    <source>
        <strain evidence="3 4">DSM 18488</strain>
    </source>
</reference>
<feature type="signal peptide" evidence="1">
    <location>
        <begin position="1"/>
        <end position="25"/>
    </location>
</feature>
<dbReference type="PROSITE" id="PS51820">
    <property type="entry name" value="PA14"/>
    <property type="match status" value="1"/>
</dbReference>
<feature type="domain" description="PA14" evidence="2">
    <location>
        <begin position="40"/>
        <end position="192"/>
    </location>
</feature>
<dbReference type="InterPro" id="IPR011658">
    <property type="entry name" value="PA14_dom"/>
</dbReference>
<evidence type="ECO:0000313" key="3">
    <source>
        <dbReference type="EMBL" id="SHO46362.1"/>
    </source>
</evidence>
<dbReference type="AlphaFoldDB" id="A0A1M7Y2W0"/>
<sequence length="199" mass="22112">MTKYPFLAVLLLAAIATLSSCGLLHKPQTLTPLDQETINRLRPGLLPRYFANFKARNVAELPDDDSTRYKTWLGEPIPQLDNQFGIGEVFGSGSSRTIGIRMRGMIYFPKSGTYTFQALSNDGVIMYVGDTVVVSDPVQHSDQMSEETTIEIAEAGIYPVRVDYFQRKGTAALRLFWKTPDNDTMTIVPTSSFGHLPAD</sequence>
<dbReference type="EMBL" id="FRFE01000005">
    <property type="protein sequence ID" value="SHO46362.1"/>
    <property type="molecule type" value="Genomic_DNA"/>
</dbReference>
<dbReference type="Pfam" id="PF07691">
    <property type="entry name" value="PA14"/>
    <property type="match status" value="1"/>
</dbReference>